<gene>
    <name evidence="1" type="ORF">O6H91_04G069600</name>
</gene>
<accession>A0ACC2DXV5</accession>
<dbReference type="EMBL" id="CM055095">
    <property type="protein sequence ID" value="KAJ7559091.1"/>
    <property type="molecule type" value="Genomic_DNA"/>
</dbReference>
<keyword evidence="2" id="KW-1185">Reference proteome</keyword>
<evidence type="ECO:0000313" key="2">
    <source>
        <dbReference type="Proteomes" id="UP001162992"/>
    </source>
</evidence>
<dbReference type="Proteomes" id="UP001162992">
    <property type="component" value="Chromosome 4"/>
</dbReference>
<evidence type="ECO:0000313" key="1">
    <source>
        <dbReference type="EMBL" id="KAJ7559091.1"/>
    </source>
</evidence>
<protein>
    <submittedName>
        <fullName evidence="1">Uncharacterized protein</fullName>
    </submittedName>
</protein>
<comment type="caution">
    <text evidence="1">The sequence shown here is derived from an EMBL/GenBank/DDBJ whole genome shotgun (WGS) entry which is preliminary data.</text>
</comment>
<reference evidence="2" key="1">
    <citation type="journal article" date="2024" name="Proc. Natl. Acad. Sci. U.S.A.">
        <title>Extraordinary preservation of gene collinearity over three hundred million years revealed in homosporous lycophytes.</title>
        <authorList>
            <person name="Li C."/>
            <person name="Wickell D."/>
            <person name="Kuo L.Y."/>
            <person name="Chen X."/>
            <person name="Nie B."/>
            <person name="Liao X."/>
            <person name="Peng D."/>
            <person name="Ji J."/>
            <person name="Jenkins J."/>
            <person name="Williams M."/>
            <person name="Shu S."/>
            <person name="Plott C."/>
            <person name="Barry K."/>
            <person name="Rajasekar S."/>
            <person name="Grimwood J."/>
            <person name="Han X."/>
            <person name="Sun S."/>
            <person name="Hou Z."/>
            <person name="He W."/>
            <person name="Dai G."/>
            <person name="Sun C."/>
            <person name="Schmutz J."/>
            <person name="Leebens-Mack J.H."/>
            <person name="Li F.W."/>
            <person name="Wang L."/>
        </authorList>
    </citation>
    <scope>NUCLEOTIDE SEQUENCE [LARGE SCALE GENOMIC DNA]</scope>
    <source>
        <strain evidence="2">cv. PW_Plant_1</strain>
    </source>
</reference>
<organism evidence="1 2">
    <name type="scientific">Diphasiastrum complanatum</name>
    <name type="common">Issler's clubmoss</name>
    <name type="synonym">Lycopodium complanatum</name>
    <dbReference type="NCBI Taxonomy" id="34168"/>
    <lineage>
        <taxon>Eukaryota</taxon>
        <taxon>Viridiplantae</taxon>
        <taxon>Streptophyta</taxon>
        <taxon>Embryophyta</taxon>
        <taxon>Tracheophyta</taxon>
        <taxon>Lycopodiopsida</taxon>
        <taxon>Lycopodiales</taxon>
        <taxon>Lycopodiaceae</taxon>
        <taxon>Lycopodioideae</taxon>
        <taxon>Diphasiastrum</taxon>
    </lineage>
</organism>
<name>A0ACC2DXV5_DIPCM</name>
<proteinExistence type="predicted"/>
<sequence length="1795" mass="199948">MATTASAPGGSSRLGRILGPALDKMIKNASWRKHGKLVQDCKAVVDKLAAVSDAANANASADEEAVLLTDSPLVDENILYSAGDAEFILQPFIAACETQVAKVAEPALDCFQKLIAQGHLRGEVDVDVGVGSSNSGVLVQIMNAICKCHDSGDEGIELLVLKTLLTAVISTTLAIHGDFLLKAIRTCYNVFLGSKVIVNQTTAKASLTQMLVIVFRRMEADSSTIPIQPIVVADLMESAERSASDANVTQSVQNIITKVVLDMEIVFPKLPSVKPLIRENQGLNDASLANENSSPSHVLQDSEKGVQDSGDWDDSLNQRAVENKKGEGFDRDVDTEEDLDEPFTNKLRRDAYLAFRTLCKLSMKNTAQEGTSDAFLIRGKAVALELLKILLEDAGPIFRSSKRFLSAIKQYLCISLLKNSASSALNIFDLSCSILMSLVSKFRAGLKAEIGVFFPMIVLRVLENVSQPSYQLKVIVLHLLEKLCMDSQILVDIFVNYDCDVDSSNMFERMVNGLLKTAQGVPPGADSTLNAVQDAALKVSAIKCLVGVLKSMGDWMNRQLRLTDTSYFKNMDPEESTESGSAVFGTVLEGDDENGAESRPTDSGLEISAVATIEQRRAYKLEFQEGISLFNRKPRKGIDFLLNSKKLESSEDIAKFLLGTPGLDKTMIGDYLGEKDDLALRVMHAYVDSFNFIAMQFDEAIRTFLMGFRLPGEAQKIDRIMEKFAERYCKCNPKAFTSADTAYVLAYSVIMLNTDAHNPMVKDKMSKQDFIRNNRGIDDGNDLPEEFMGALYDRIVRNEIKMKANNPVSKGKQASSSNRLPGIENILNIVVGKPKKEEKSFETSEDISQHMQEQLKEKASKSESAYYSASEVEILKPMVEVSWAPMLAAFSVPLDKSEDGVVTYQCLEGFRHAIHVTAVMCMQTQRDAFVTSLAKFTCLHSPSDIKQKNIDAIKTVLIIAEDDGNYLQEAWEHVLTCISRFEHLHLIGEGAPPDATFFAVQQNELEKTRQGLRSPVFPSSWRKGTGRMQYSAAAAAVARRGSYDSAGAGGLGSGAVTTEQMNNLVSNLNMLEQIDSLEVNKIFSRSHRLNSEAIVDFVKALCRVSMEELRSNSDPRVFSLTKIVEISHFNMNRIRLVWSRMWNVLADFFVTVGCSDNLSVAMYVMDSLRQLAMKFLEREELANYNFQNQFMKPFVVVMQKSSSVEIRELIIRCVSQMVFARVSNVKSGWKIMFMVFTTAATDEHKNIVLLAFETIEKIVREYFTFITETETNTFTDCVNCLIAFTNSRFNQDICLNAIAFLRFCALKLAEGELGSSAHNKENTTKITTSISASERQGSLDIPSAADKDDYLHFWFPLLAGLSELTFDTRPDIRKSALEVLSDTLRYHGHIFPPDFWERIFESILFPIFENVQRETESGAAMHPSFDVDEEDQVELEKNNWLYETCTVTFQLLVDLLVKFYAVISSLLERFLLLMKSFVRKLHQRLASVGVAAFVRLISNAGYMFSEGSWHIVLSALKQVTTETLPDLGHIVGLLEKFPIRSTAGEHNTTRSFKLKVDEVTKRQKDVVVLLSFKFFEVNCHVAVQLLLVQAISEVYNLHGALLISESNTILLLDTLQLVARHAYHINLNYSMREKLQKLQPSMQFPDPPLLRLESESYNAYLLMLQQLPGDKPGLAQMGLVETRLVELCEEVLQVYLKTSALGPVSVAGHKDKLLQPLWVIPLASARRRELAARAPLVVATLRAVGGLEISSFQRYLVRFFPLLVNLVSCEHGSVEVQLALSNMFSSSIWPVLSQA</sequence>